<dbReference type="GO" id="GO:0003910">
    <property type="term" value="F:DNA ligase (ATP) activity"/>
    <property type="evidence" value="ECO:0007669"/>
    <property type="project" value="InterPro"/>
</dbReference>
<keyword evidence="4 9" id="KW-0436">Ligase</keyword>
<keyword evidence="7" id="KW-0234">DNA repair</keyword>
<proteinExistence type="inferred from homology"/>
<keyword evidence="10" id="KW-1185">Reference proteome</keyword>
<dbReference type="OrthoDB" id="4135at10239"/>
<dbReference type="GO" id="GO:0006260">
    <property type="term" value="P:DNA replication"/>
    <property type="evidence" value="ECO:0007669"/>
    <property type="project" value="UniProtKB-KW"/>
</dbReference>
<dbReference type="Pfam" id="PF01068">
    <property type="entry name" value="DNA_ligase_A_M"/>
    <property type="match status" value="1"/>
</dbReference>
<dbReference type="PANTHER" id="PTHR47810">
    <property type="entry name" value="DNA LIGASE"/>
    <property type="match status" value="1"/>
</dbReference>
<accession>E5DQH7</accession>
<dbReference type="GO" id="GO:0005524">
    <property type="term" value="F:ATP binding"/>
    <property type="evidence" value="ECO:0007669"/>
    <property type="project" value="InterPro"/>
</dbReference>
<evidence type="ECO:0000256" key="4">
    <source>
        <dbReference type="ARBA" id="ARBA00022598"/>
    </source>
</evidence>
<dbReference type="GO" id="GO:0006281">
    <property type="term" value="P:DNA repair"/>
    <property type="evidence" value="ECO:0007669"/>
    <property type="project" value="UniProtKB-KW"/>
</dbReference>
<dbReference type="Gene3D" id="3.30.470.30">
    <property type="entry name" value="DNA ligase/mRNA capping enzyme"/>
    <property type="match status" value="1"/>
</dbReference>
<keyword evidence="6" id="KW-0227">DNA damage</keyword>
<evidence type="ECO:0000256" key="3">
    <source>
        <dbReference type="ARBA" id="ARBA00013308"/>
    </source>
</evidence>
<evidence type="ECO:0000256" key="5">
    <source>
        <dbReference type="ARBA" id="ARBA00022705"/>
    </source>
</evidence>
<evidence type="ECO:0000313" key="9">
    <source>
        <dbReference type="EMBL" id="ADQ52963.1"/>
    </source>
</evidence>
<dbReference type="KEGG" id="vg:18560168"/>
<evidence type="ECO:0000256" key="6">
    <source>
        <dbReference type="ARBA" id="ARBA00022763"/>
    </source>
</evidence>
<dbReference type="InterPro" id="IPR050326">
    <property type="entry name" value="NAD_dep_DNA_ligaseB"/>
</dbReference>
<organism evidence="9 10">
    <name type="scientific">Aeromonas phage PX29</name>
    <dbReference type="NCBI Taxonomy" id="926067"/>
    <lineage>
        <taxon>Viruses</taxon>
        <taxon>Duplodnaviria</taxon>
        <taxon>Heunggongvirae</taxon>
        <taxon>Uroviricota</taxon>
        <taxon>Caudoviricetes</taxon>
        <taxon>Pantevenvirales</taxon>
        <taxon>Straboviridae</taxon>
        <taxon>Angelvirus</taxon>
        <taxon>Angelvirus px29</taxon>
    </lineage>
</organism>
<reference evidence="9 10" key="1">
    <citation type="journal article" date="2010" name="Virol. J.">
        <title>Genomes of the T4-related bacteriophages as windows on microbial genome evolution.</title>
        <authorList>
            <person name="Petrov V.M."/>
            <person name="Ratnayaka S."/>
            <person name="Nolan J.M."/>
            <person name="Miller E.S."/>
            <person name="Karam J.D."/>
        </authorList>
    </citation>
    <scope>NUCLEOTIDE SEQUENCE [LARGE SCALE GENOMIC DNA]</scope>
</reference>
<evidence type="ECO:0000313" key="10">
    <source>
        <dbReference type="Proteomes" id="UP000008726"/>
    </source>
</evidence>
<evidence type="ECO:0000256" key="1">
    <source>
        <dbReference type="ARBA" id="ARBA00001968"/>
    </source>
</evidence>
<name>E5DQH7_9CAUD</name>
<dbReference type="PANTHER" id="PTHR47810:SF1">
    <property type="entry name" value="DNA LIGASE B"/>
    <property type="match status" value="1"/>
</dbReference>
<dbReference type="EMBL" id="GU396103">
    <property type="protein sequence ID" value="ADQ52963.1"/>
    <property type="molecule type" value="Genomic_DNA"/>
</dbReference>
<comment type="similarity">
    <text evidence="2">Belongs to the ATP-dependent DNA ligase family.</text>
</comment>
<keyword evidence="5" id="KW-0235">DNA replication</keyword>
<protein>
    <recommendedName>
        <fullName evidence="3">DNA ligase</fullName>
    </recommendedName>
</protein>
<dbReference type="InterPro" id="IPR016059">
    <property type="entry name" value="DNA_ligase_ATP-dep_CS"/>
</dbReference>
<evidence type="ECO:0000256" key="2">
    <source>
        <dbReference type="ARBA" id="ARBA00007572"/>
    </source>
</evidence>
<dbReference type="GeneID" id="18560168"/>
<comment type="cofactor">
    <cofactor evidence="1">
        <name>a divalent metal cation</name>
        <dbReference type="ChEBI" id="CHEBI:60240"/>
    </cofactor>
</comment>
<evidence type="ECO:0000256" key="7">
    <source>
        <dbReference type="ARBA" id="ARBA00023204"/>
    </source>
</evidence>
<evidence type="ECO:0000259" key="8">
    <source>
        <dbReference type="Pfam" id="PF01068"/>
    </source>
</evidence>
<dbReference type="InterPro" id="IPR012340">
    <property type="entry name" value="NA-bd_OB-fold"/>
</dbReference>
<dbReference type="SUPFAM" id="SSF50249">
    <property type="entry name" value="Nucleic acid-binding proteins"/>
    <property type="match status" value="1"/>
</dbReference>
<sequence length="495" mass="56605">MLTVFDILKAIAAEDSTNRKQELVEFHKDVPGLKQCFYFAYNKQVNFGINKKTFPVVVDFKNATDLCASLAFMNTHLVTRALTGTAAITELAKALSMGTAHDYEVIRRVMFRDLEIGIGATIANKVWDNLCPKQPQMLAQPECADLANAIINRGHAYAELKADGARCFTDIDAETDTISMNSRNGNEYMSLDKLKEAIRQSGMQNWVIDGELVYRKRKQATGLSALLDDDDEFEKSEDVSDREEGNGIVGKSLKNSISEDEADCVVYQVWDIIPRDVYYGLRDCPNDFRFEARRKMLETFVARCNSFRVEIIEQTPVTSLVEAKEVYQRYRDMGYEGIILKCGLNLWKNTRSKDQVKFKEKVRVDVRVVAVYEHEKDPNKVGGFTIETADGKVRCNCGSGFTDTTQIKDKKTKLWIPIPIDKRDELDREYLMSIKDQLIGTIWEIECNGLTRDKKKKNKEVCFFLPIIKLRRIDKDEANNVEHAFDEKTIKKFFG</sequence>
<dbReference type="GO" id="GO:0006310">
    <property type="term" value="P:DNA recombination"/>
    <property type="evidence" value="ECO:0007669"/>
    <property type="project" value="InterPro"/>
</dbReference>
<gene>
    <name evidence="9" type="primary">30</name>
    <name evidence="9" type="ORF">PX29p244</name>
</gene>
<dbReference type="SUPFAM" id="SSF56091">
    <property type="entry name" value="DNA ligase/mRNA capping enzyme, catalytic domain"/>
    <property type="match status" value="1"/>
</dbReference>
<dbReference type="PROSITE" id="PS00333">
    <property type="entry name" value="DNA_LIGASE_A2"/>
    <property type="match status" value="1"/>
</dbReference>
<dbReference type="Proteomes" id="UP000008726">
    <property type="component" value="Segment"/>
</dbReference>
<dbReference type="RefSeq" id="YP_009011673.1">
    <property type="nucleotide sequence ID" value="NC_023688.1"/>
</dbReference>
<dbReference type="InterPro" id="IPR012310">
    <property type="entry name" value="DNA_ligase_ATP-dep_cent"/>
</dbReference>
<feature type="domain" description="ATP-dependent DNA ligase family profile" evidence="8">
    <location>
        <begin position="137"/>
        <end position="359"/>
    </location>
</feature>